<evidence type="ECO:0000256" key="11">
    <source>
        <dbReference type="ARBA" id="ARBA00022759"/>
    </source>
</evidence>
<dbReference type="PROSITE" id="PS51975">
    <property type="entry name" value="RNASE_H_2"/>
    <property type="match status" value="1"/>
</dbReference>
<dbReference type="OrthoDB" id="9803420at2"/>
<dbReference type="PANTHER" id="PTHR10954:SF18">
    <property type="entry name" value="RIBONUCLEASE HII"/>
    <property type="match status" value="1"/>
</dbReference>
<feature type="domain" description="RNase H type-2" evidence="17">
    <location>
        <begin position="10"/>
        <end position="199"/>
    </location>
</feature>
<keyword evidence="11 14" id="KW-0255">Endonuclease</keyword>
<dbReference type="InterPro" id="IPR036397">
    <property type="entry name" value="RNaseH_sf"/>
</dbReference>
<accession>A0A2I7SEG4</accession>
<evidence type="ECO:0000256" key="14">
    <source>
        <dbReference type="HAMAP-Rule" id="MF_00052"/>
    </source>
</evidence>
<reference evidence="19" key="1">
    <citation type="submission" date="2018-01" db="EMBL/GenBank/DDBJ databases">
        <title>Complete genome of Tamlana sp. UJ94.</title>
        <authorList>
            <person name="Jung J."/>
            <person name="Chung D."/>
            <person name="Bae S.S."/>
            <person name="Baek K."/>
        </authorList>
    </citation>
    <scope>NUCLEOTIDE SEQUENCE [LARGE SCALE GENOMIC DNA]</scope>
    <source>
        <strain evidence="19">UJ94</strain>
    </source>
</reference>
<gene>
    <name evidence="14" type="primary">rnhB</name>
    <name evidence="18" type="ORF">C1A40_01770</name>
</gene>
<dbReference type="InterPro" id="IPR012337">
    <property type="entry name" value="RNaseH-like_sf"/>
</dbReference>
<dbReference type="PANTHER" id="PTHR10954">
    <property type="entry name" value="RIBONUCLEASE H2 SUBUNIT A"/>
    <property type="match status" value="1"/>
</dbReference>
<evidence type="ECO:0000256" key="9">
    <source>
        <dbReference type="ARBA" id="ARBA00022722"/>
    </source>
</evidence>
<evidence type="ECO:0000256" key="6">
    <source>
        <dbReference type="ARBA" id="ARBA00012180"/>
    </source>
</evidence>
<dbReference type="AlphaFoldDB" id="A0A2I7SEG4"/>
<evidence type="ECO:0000256" key="7">
    <source>
        <dbReference type="ARBA" id="ARBA00019179"/>
    </source>
</evidence>
<evidence type="ECO:0000313" key="19">
    <source>
        <dbReference type="Proteomes" id="UP000236592"/>
    </source>
</evidence>
<evidence type="ECO:0000256" key="4">
    <source>
        <dbReference type="ARBA" id="ARBA00004496"/>
    </source>
</evidence>
<evidence type="ECO:0000256" key="13">
    <source>
        <dbReference type="ARBA" id="ARBA00023211"/>
    </source>
</evidence>
<dbReference type="Gene3D" id="3.30.420.10">
    <property type="entry name" value="Ribonuclease H-like superfamily/Ribonuclease H"/>
    <property type="match status" value="1"/>
</dbReference>
<dbReference type="GO" id="GO:0043137">
    <property type="term" value="P:DNA replication, removal of RNA primer"/>
    <property type="evidence" value="ECO:0007669"/>
    <property type="project" value="TreeGrafter"/>
</dbReference>
<dbReference type="GO" id="GO:0032299">
    <property type="term" value="C:ribonuclease H2 complex"/>
    <property type="evidence" value="ECO:0007669"/>
    <property type="project" value="TreeGrafter"/>
</dbReference>
<keyword evidence="13 14" id="KW-0464">Manganese</keyword>
<dbReference type="GO" id="GO:0004523">
    <property type="term" value="F:RNA-DNA hybrid ribonuclease activity"/>
    <property type="evidence" value="ECO:0007669"/>
    <property type="project" value="UniProtKB-UniRule"/>
</dbReference>
<dbReference type="GO" id="GO:0030145">
    <property type="term" value="F:manganese ion binding"/>
    <property type="evidence" value="ECO:0007669"/>
    <property type="project" value="UniProtKB-UniRule"/>
</dbReference>
<evidence type="ECO:0000256" key="8">
    <source>
        <dbReference type="ARBA" id="ARBA00022490"/>
    </source>
</evidence>
<feature type="binding site" evidence="14 15">
    <location>
        <position position="108"/>
    </location>
    <ligand>
        <name>a divalent metal cation</name>
        <dbReference type="ChEBI" id="CHEBI:60240"/>
    </ligand>
</feature>
<sequence length="199" mass="22629">MLLNNHSGLSLECGTDEAGRGCLAGPVTAAAVILPENFNNHILNDSKQISEKKRLFLKPIIEEQAICFAVSHVFQEKIDDINILNASILAMHESIAQLTTLPEFIIVDGNKFKDYPNIPHETIIKGDGKYLSIAAASVLAKTYRDLYMDSIHEEYPMYNWKKNKGYPTKEHREAIKKYGITKYHRKSFRLLPEQLKLKL</sequence>
<evidence type="ECO:0000256" key="12">
    <source>
        <dbReference type="ARBA" id="ARBA00022801"/>
    </source>
</evidence>
<comment type="similarity">
    <text evidence="5 14 16">Belongs to the RNase HII family.</text>
</comment>
<dbReference type="CDD" id="cd07182">
    <property type="entry name" value="RNase_HII_bacteria_HII_like"/>
    <property type="match status" value="1"/>
</dbReference>
<dbReference type="InterPro" id="IPR022898">
    <property type="entry name" value="RNase_HII"/>
</dbReference>
<protein>
    <recommendedName>
        <fullName evidence="7 14">Ribonuclease HII</fullName>
        <shortName evidence="14">RNase HII</shortName>
        <ecNumber evidence="6 14">3.1.26.4</ecNumber>
    </recommendedName>
</protein>
<dbReference type="InterPro" id="IPR001352">
    <property type="entry name" value="RNase_HII/HIII"/>
</dbReference>
<feature type="binding site" evidence="14 15">
    <location>
        <position position="16"/>
    </location>
    <ligand>
        <name>a divalent metal cation</name>
        <dbReference type="ChEBI" id="CHEBI:60240"/>
    </ligand>
</feature>
<dbReference type="GO" id="GO:0003723">
    <property type="term" value="F:RNA binding"/>
    <property type="evidence" value="ECO:0007669"/>
    <property type="project" value="UniProtKB-UniRule"/>
</dbReference>
<evidence type="ECO:0000256" key="10">
    <source>
        <dbReference type="ARBA" id="ARBA00022723"/>
    </source>
</evidence>
<comment type="cofactor">
    <cofactor evidence="14 15">
        <name>Mn(2+)</name>
        <dbReference type="ChEBI" id="CHEBI:29035"/>
    </cofactor>
    <cofactor evidence="14 15">
        <name>Mg(2+)</name>
        <dbReference type="ChEBI" id="CHEBI:18420"/>
    </cofactor>
    <text evidence="14 15">Manganese or magnesium. Binds 1 divalent metal ion per monomer in the absence of substrate. May bind a second metal ion after substrate binding.</text>
</comment>
<dbReference type="SUPFAM" id="SSF53098">
    <property type="entry name" value="Ribonuclease H-like"/>
    <property type="match status" value="1"/>
</dbReference>
<keyword evidence="10 14" id="KW-0479">Metal-binding</keyword>
<feature type="binding site" evidence="14 15">
    <location>
        <position position="17"/>
    </location>
    <ligand>
        <name>a divalent metal cation</name>
        <dbReference type="ChEBI" id="CHEBI:60240"/>
    </ligand>
</feature>
<keyword evidence="19" id="KW-1185">Reference proteome</keyword>
<evidence type="ECO:0000313" key="18">
    <source>
        <dbReference type="EMBL" id="AUS04276.1"/>
    </source>
</evidence>
<evidence type="ECO:0000256" key="1">
    <source>
        <dbReference type="ARBA" id="ARBA00000077"/>
    </source>
</evidence>
<dbReference type="InterPro" id="IPR024567">
    <property type="entry name" value="RNase_HII/HIII_dom"/>
</dbReference>
<evidence type="ECO:0000256" key="16">
    <source>
        <dbReference type="RuleBase" id="RU003515"/>
    </source>
</evidence>
<keyword evidence="9 14" id="KW-0540">Nuclease</keyword>
<organism evidence="18 19">
    <name type="scientific">Pseudotamlana carrageenivorans</name>
    <dbReference type="NCBI Taxonomy" id="2069432"/>
    <lineage>
        <taxon>Bacteria</taxon>
        <taxon>Pseudomonadati</taxon>
        <taxon>Bacteroidota</taxon>
        <taxon>Flavobacteriia</taxon>
        <taxon>Flavobacteriales</taxon>
        <taxon>Flavobacteriaceae</taxon>
        <taxon>Pseudotamlana</taxon>
    </lineage>
</organism>
<dbReference type="RefSeq" id="WP_102994389.1">
    <property type="nucleotide sequence ID" value="NZ_CP025938.1"/>
</dbReference>
<comment type="cofactor">
    <cofactor evidence="2">
        <name>Mg(2+)</name>
        <dbReference type="ChEBI" id="CHEBI:18420"/>
    </cofactor>
</comment>
<keyword evidence="8 14" id="KW-0963">Cytoplasm</keyword>
<comment type="subcellular location">
    <subcellularLocation>
        <location evidence="4 14">Cytoplasm</location>
    </subcellularLocation>
</comment>
<dbReference type="Proteomes" id="UP000236592">
    <property type="component" value="Chromosome"/>
</dbReference>
<dbReference type="NCBIfam" id="NF000595">
    <property type="entry name" value="PRK00015.1-3"/>
    <property type="match status" value="1"/>
</dbReference>
<evidence type="ECO:0000259" key="17">
    <source>
        <dbReference type="PROSITE" id="PS51975"/>
    </source>
</evidence>
<dbReference type="HAMAP" id="MF_00052_B">
    <property type="entry name" value="RNase_HII_B"/>
    <property type="match status" value="1"/>
</dbReference>
<dbReference type="EMBL" id="CP025938">
    <property type="protein sequence ID" value="AUS04276.1"/>
    <property type="molecule type" value="Genomic_DNA"/>
</dbReference>
<evidence type="ECO:0000256" key="5">
    <source>
        <dbReference type="ARBA" id="ARBA00007383"/>
    </source>
</evidence>
<name>A0A2I7SEG4_9FLAO</name>
<keyword evidence="12 14" id="KW-0378">Hydrolase</keyword>
<evidence type="ECO:0000256" key="3">
    <source>
        <dbReference type="ARBA" id="ARBA00004065"/>
    </source>
</evidence>
<dbReference type="EC" id="3.1.26.4" evidence="6 14"/>
<evidence type="ECO:0000256" key="2">
    <source>
        <dbReference type="ARBA" id="ARBA00001946"/>
    </source>
</evidence>
<dbReference type="GO" id="GO:0005737">
    <property type="term" value="C:cytoplasm"/>
    <property type="evidence" value="ECO:0007669"/>
    <property type="project" value="UniProtKB-SubCell"/>
</dbReference>
<evidence type="ECO:0000256" key="15">
    <source>
        <dbReference type="PROSITE-ProRule" id="PRU01319"/>
    </source>
</evidence>
<comment type="function">
    <text evidence="3 14 16">Endonuclease that specifically degrades the RNA of RNA-DNA hybrids.</text>
</comment>
<dbReference type="KEGG" id="taj:C1A40_01770"/>
<proteinExistence type="inferred from homology"/>
<dbReference type="GO" id="GO:0006298">
    <property type="term" value="P:mismatch repair"/>
    <property type="evidence" value="ECO:0007669"/>
    <property type="project" value="TreeGrafter"/>
</dbReference>
<comment type="catalytic activity">
    <reaction evidence="1 14 15 16">
        <text>Endonucleolytic cleavage to 5'-phosphomonoester.</text>
        <dbReference type="EC" id="3.1.26.4"/>
    </reaction>
</comment>
<dbReference type="Pfam" id="PF01351">
    <property type="entry name" value="RNase_HII"/>
    <property type="match status" value="1"/>
</dbReference>